<evidence type="ECO:0000256" key="2">
    <source>
        <dbReference type="SAM" id="MobiDB-lite"/>
    </source>
</evidence>
<organism evidence="3 4">
    <name type="scientific">Pleurodeles waltl</name>
    <name type="common">Iberian ribbed newt</name>
    <dbReference type="NCBI Taxonomy" id="8319"/>
    <lineage>
        <taxon>Eukaryota</taxon>
        <taxon>Metazoa</taxon>
        <taxon>Chordata</taxon>
        <taxon>Craniata</taxon>
        <taxon>Vertebrata</taxon>
        <taxon>Euteleostomi</taxon>
        <taxon>Amphibia</taxon>
        <taxon>Batrachia</taxon>
        <taxon>Caudata</taxon>
        <taxon>Salamandroidea</taxon>
        <taxon>Salamandridae</taxon>
        <taxon>Pleurodelinae</taxon>
        <taxon>Pleurodeles</taxon>
    </lineage>
</organism>
<keyword evidence="1" id="KW-0175">Coiled coil</keyword>
<evidence type="ECO:0000256" key="1">
    <source>
        <dbReference type="SAM" id="Coils"/>
    </source>
</evidence>
<dbReference type="AlphaFoldDB" id="A0AAV7LU86"/>
<dbReference type="Proteomes" id="UP001066276">
    <property type="component" value="Chromosome 11"/>
</dbReference>
<protein>
    <submittedName>
        <fullName evidence="3">Uncharacterized protein</fullName>
    </submittedName>
</protein>
<feature type="coiled-coil region" evidence="1">
    <location>
        <begin position="74"/>
        <end position="108"/>
    </location>
</feature>
<dbReference type="EMBL" id="JANPWB010000015">
    <property type="protein sequence ID" value="KAJ1091175.1"/>
    <property type="molecule type" value="Genomic_DNA"/>
</dbReference>
<sequence length="137" mass="15127">MGKDRATQLHATNTITQYTTLRQSTHQLTGQGDDESAGCPLGDGSEPSQADLLAVIQGTRMALEFNIETVSIDVNLLRADLRKVANKVETAEGNILVLQGEVVALKRQMAQMTTVRHDLEWRVKMQKDVTAEAIFVY</sequence>
<evidence type="ECO:0000313" key="3">
    <source>
        <dbReference type="EMBL" id="KAJ1091175.1"/>
    </source>
</evidence>
<accession>A0AAV7LU86</accession>
<reference evidence="3" key="1">
    <citation type="journal article" date="2022" name="bioRxiv">
        <title>Sequencing and chromosome-scale assembly of the giantPleurodeles waltlgenome.</title>
        <authorList>
            <person name="Brown T."/>
            <person name="Elewa A."/>
            <person name="Iarovenko S."/>
            <person name="Subramanian E."/>
            <person name="Araus A.J."/>
            <person name="Petzold A."/>
            <person name="Susuki M."/>
            <person name="Suzuki K.-i.T."/>
            <person name="Hayashi T."/>
            <person name="Toyoda A."/>
            <person name="Oliveira C."/>
            <person name="Osipova E."/>
            <person name="Leigh N.D."/>
            <person name="Simon A."/>
            <person name="Yun M.H."/>
        </authorList>
    </citation>
    <scope>NUCLEOTIDE SEQUENCE</scope>
    <source>
        <strain evidence="3">20211129_DDA</strain>
        <tissue evidence="3">Liver</tissue>
    </source>
</reference>
<comment type="caution">
    <text evidence="3">The sequence shown here is derived from an EMBL/GenBank/DDBJ whole genome shotgun (WGS) entry which is preliminary data.</text>
</comment>
<keyword evidence="4" id="KW-1185">Reference proteome</keyword>
<feature type="region of interest" description="Disordered" evidence="2">
    <location>
        <begin position="25"/>
        <end position="44"/>
    </location>
</feature>
<name>A0AAV7LU86_PLEWA</name>
<proteinExistence type="predicted"/>
<gene>
    <name evidence="3" type="ORF">NDU88_004302</name>
</gene>
<evidence type="ECO:0000313" key="4">
    <source>
        <dbReference type="Proteomes" id="UP001066276"/>
    </source>
</evidence>